<reference evidence="2 3" key="1">
    <citation type="submission" date="2023-08" db="EMBL/GenBank/DDBJ databases">
        <authorList>
            <person name="Dale J."/>
        </authorList>
    </citation>
    <scope>NUCLEOTIDE SEQUENCE [LARGE SCALE GENOMIC DNA]</scope>
    <source>
        <strain evidence="2 3">2023EL-00788</strain>
    </source>
</reference>
<gene>
    <name evidence="2" type="ORF">RBJ67_22420</name>
</gene>
<accession>A0AAW8HDF8</accession>
<protein>
    <submittedName>
        <fullName evidence="2">Uncharacterized protein</fullName>
    </submittedName>
</protein>
<organism evidence="2 3">
    <name type="scientific">Enterobacter soli</name>
    <dbReference type="NCBI Taxonomy" id="885040"/>
    <lineage>
        <taxon>Bacteria</taxon>
        <taxon>Pseudomonadati</taxon>
        <taxon>Pseudomonadota</taxon>
        <taxon>Gammaproteobacteria</taxon>
        <taxon>Enterobacterales</taxon>
        <taxon>Enterobacteriaceae</taxon>
        <taxon>Enterobacter</taxon>
    </lineage>
</organism>
<name>A0AAW8HDF8_9ENTR</name>
<evidence type="ECO:0000256" key="1">
    <source>
        <dbReference type="SAM" id="MobiDB-lite"/>
    </source>
</evidence>
<proteinExistence type="predicted"/>
<dbReference type="EMBL" id="JAVDKS010000012">
    <property type="protein sequence ID" value="MDQ2258886.1"/>
    <property type="molecule type" value="Genomic_DNA"/>
</dbReference>
<evidence type="ECO:0000313" key="3">
    <source>
        <dbReference type="Proteomes" id="UP001225042"/>
    </source>
</evidence>
<feature type="compositionally biased region" description="Basic and acidic residues" evidence="1">
    <location>
        <begin position="16"/>
        <end position="25"/>
    </location>
</feature>
<dbReference type="AlphaFoldDB" id="A0AAW8HDF8"/>
<evidence type="ECO:0000313" key="2">
    <source>
        <dbReference type="EMBL" id="MDQ2258886.1"/>
    </source>
</evidence>
<feature type="region of interest" description="Disordered" evidence="1">
    <location>
        <begin position="1"/>
        <end position="26"/>
    </location>
</feature>
<comment type="caution">
    <text evidence="2">The sequence shown here is derived from an EMBL/GenBank/DDBJ whole genome shotgun (WGS) entry which is preliminary data.</text>
</comment>
<dbReference type="RefSeq" id="WP_088545079.1">
    <property type="nucleotide sequence ID" value="NZ_CP143719.1"/>
</dbReference>
<sequence length="92" mass="10641">MSLKHNAAVQSVPQHMTDHNTDTKGNDNAVNQLCQLYPEIESWQPELIAGAWHHWCAQNSLVSAVPEQRDEAFPLYLVSLIRNRMEEMNVWR</sequence>
<dbReference type="Proteomes" id="UP001225042">
    <property type="component" value="Unassembled WGS sequence"/>
</dbReference>
<keyword evidence="3" id="KW-1185">Reference proteome</keyword>